<keyword evidence="2" id="KW-0812">Transmembrane</keyword>
<sequence length="229" mass="26269">AFNAIALEIRSNVGQIYRNNQIIIQLTLGNIGDSELRLLVSNISIDIIPSLSYSIVEIDHLALERFKPGDTTAILIRIDIPTIDQMNVSVSIDAQNDITDEVLSFQVSKLFEIYDVQLADYLLNFFTLIMVSLFVLVWVIMFFYVKKTIKRIETPFEEPDKRRQRKGRYVSVSELPKEELPETPPKEDTGKKAKKRLKKKKPEKPEAEKKDKSPTTDLDSLLEEKGLKD</sequence>
<gene>
    <name evidence="3" type="ORF">S01H1_59100</name>
</gene>
<protein>
    <submittedName>
        <fullName evidence="3">Uncharacterized protein</fullName>
    </submittedName>
</protein>
<dbReference type="AlphaFoldDB" id="X0XIV3"/>
<proteinExistence type="predicted"/>
<reference evidence="3" key="1">
    <citation type="journal article" date="2014" name="Front. Microbiol.">
        <title>High frequency of phylogenetically diverse reductive dehalogenase-homologous genes in deep subseafloor sedimentary metagenomes.</title>
        <authorList>
            <person name="Kawai M."/>
            <person name="Futagami T."/>
            <person name="Toyoda A."/>
            <person name="Takaki Y."/>
            <person name="Nishi S."/>
            <person name="Hori S."/>
            <person name="Arai W."/>
            <person name="Tsubouchi T."/>
            <person name="Morono Y."/>
            <person name="Uchiyama I."/>
            <person name="Ito T."/>
            <person name="Fujiyama A."/>
            <person name="Inagaki F."/>
            <person name="Takami H."/>
        </authorList>
    </citation>
    <scope>NUCLEOTIDE SEQUENCE</scope>
    <source>
        <strain evidence="3">Expedition CK06-06</strain>
    </source>
</reference>
<feature type="transmembrane region" description="Helical" evidence="2">
    <location>
        <begin position="121"/>
        <end position="145"/>
    </location>
</feature>
<feature type="compositionally biased region" description="Basic and acidic residues" evidence="1">
    <location>
        <begin position="175"/>
        <end position="191"/>
    </location>
</feature>
<dbReference type="EMBL" id="BARS01038638">
    <property type="protein sequence ID" value="GAG24901.1"/>
    <property type="molecule type" value="Genomic_DNA"/>
</dbReference>
<evidence type="ECO:0000256" key="1">
    <source>
        <dbReference type="SAM" id="MobiDB-lite"/>
    </source>
</evidence>
<keyword evidence="2" id="KW-0472">Membrane</keyword>
<name>X0XIV3_9ZZZZ</name>
<feature type="compositionally biased region" description="Basic and acidic residues" evidence="1">
    <location>
        <begin position="203"/>
        <end position="214"/>
    </location>
</feature>
<evidence type="ECO:0000256" key="2">
    <source>
        <dbReference type="SAM" id="Phobius"/>
    </source>
</evidence>
<feature type="region of interest" description="Disordered" evidence="1">
    <location>
        <begin position="163"/>
        <end position="229"/>
    </location>
</feature>
<accession>X0XIV3</accession>
<organism evidence="3">
    <name type="scientific">marine sediment metagenome</name>
    <dbReference type="NCBI Taxonomy" id="412755"/>
    <lineage>
        <taxon>unclassified sequences</taxon>
        <taxon>metagenomes</taxon>
        <taxon>ecological metagenomes</taxon>
    </lineage>
</organism>
<feature type="non-terminal residue" evidence="3">
    <location>
        <position position="1"/>
    </location>
</feature>
<keyword evidence="2" id="KW-1133">Transmembrane helix</keyword>
<feature type="compositionally biased region" description="Basic residues" evidence="1">
    <location>
        <begin position="192"/>
        <end position="202"/>
    </location>
</feature>
<evidence type="ECO:0000313" key="3">
    <source>
        <dbReference type="EMBL" id="GAG24901.1"/>
    </source>
</evidence>
<comment type="caution">
    <text evidence="3">The sequence shown here is derived from an EMBL/GenBank/DDBJ whole genome shotgun (WGS) entry which is preliminary data.</text>
</comment>